<reference evidence="1 2" key="1">
    <citation type="journal article" date="2013" name="Nat. Genet.">
        <title>The high-quality draft genome of peach (Prunus persica) identifies unique patterns of genetic diversity, domestication and genome evolution.</title>
        <authorList>
            <consortium name="International Peach Genome Initiative"/>
            <person name="Verde I."/>
            <person name="Abbott A.G."/>
            <person name="Scalabrin S."/>
            <person name="Jung S."/>
            <person name="Shu S."/>
            <person name="Marroni F."/>
            <person name="Zhebentyayeva T."/>
            <person name="Dettori M.T."/>
            <person name="Grimwood J."/>
            <person name="Cattonaro F."/>
            <person name="Zuccolo A."/>
            <person name="Rossini L."/>
            <person name="Jenkins J."/>
            <person name="Vendramin E."/>
            <person name="Meisel L.A."/>
            <person name="Decroocq V."/>
            <person name="Sosinski B."/>
            <person name="Prochnik S."/>
            <person name="Mitros T."/>
            <person name="Policriti A."/>
            <person name="Cipriani G."/>
            <person name="Dondini L."/>
            <person name="Ficklin S."/>
            <person name="Goodstein D.M."/>
            <person name="Xuan P."/>
            <person name="Del Fabbro C."/>
            <person name="Aramini V."/>
            <person name="Copetti D."/>
            <person name="Gonzalez S."/>
            <person name="Horner D.S."/>
            <person name="Falchi R."/>
            <person name="Lucas S."/>
            <person name="Mica E."/>
            <person name="Maldonado J."/>
            <person name="Lazzari B."/>
            <person name="Bielenberg D."/>
            <person name="Pirona R."/>
            <person name="Miculan M."/>
            <person name="Barakat A."/>
            <person name="Testolin R."/>
            <person name="Stella A."/>
            <person name="Tartarini S."/>
            <person name="Tonutti P."/>
            <person name="Arus P."/>
            <person name="Orellana A."/>
            <person name="Wells C."/>
            <person name="Main D."/>
            <person name="Vizzotto G."/>
            <person name="Silva H."/>
            <person name="Salamini F."/>
            <person name="Schmutz J."/>
            <person name="Morgante M."/>
            <person name="Rokhsar D.S."/>
        </authorList>
    </citation>
    <scope>NUCLEOTIDE SEQUENCE [LARGE SCALE GENOMIC DNA]</scope>
    <source>
        <strain evidence="2">cv. Nemared</strain>
    </source>
</reference>
<protein>
    <submittedName>
        <fullName evidence="1">Uncharacterized protein</fullName>
    </submittedName>
</protein>
<dbReference type="AlphaFoldDB" id="A0A251P5R0"/>
<keyword evidence="2" id="KW-1185">Reference proteome</keyword>
<dbReference type="Proteomes" id="UP000006882">
    <property type="component" value="Chromosome G5"/>
</dbReference>
<accession>A0A251P5R0</accession>
<name>A0A251P5R0_PRUPE</name>
<sequence>MDAIQFNLSVQLVSPPNRNVSAKQTKLFIDVRFVPVLSIAICFPHVRFLQDNSKLDKCHHHFPRMLVVLSLITAISIYPRCKTVALKICFQIVKYMVRRPLKRLFIDISFYFSKSSPPRLTCE</sequence>
<dbReference type="EMBL" id="CM007655">
    <property type="protein sequence ID" value="ONI06927.1"/>
    <property type="molecule type" value="Genomic_DNA"/>
</dbReference>
<evidence type="ECO:0000313" key="2">
    <source>
        <dbReference type="Proteomes" id="UP000006882"/>
    </source>
</evidence>
<evidence type="ECO:0000313" key="1">
    <source>
        <dbReference type="EMBL" id="ONI06927.1"/>
    </source>
</evidence>
<proteinExistence type="predicted"/>
<organism evidence="1 2">
    <name type="scientific">Prunus persica</name>
    <name type="common">Peach</name>
    <name type="synonym">Amygdalus persica</name>
    <dbReference type="NCBI Taxonomy" id="3760"/>
    <lineage>
        <taxon>Eukaryota</taxon>
        <taxon>Viridiplantae</taxon>
        <taxon>Streptophyta</taxon>
        <taxon>Embryophyta</taxon>
        <taxon>Tracheophyta</taxon>
        <taxon>Spermatophyta</taxon>
        <taxon>Magnoliopsida</taxon>
        <taxon>eudicotyledons</taxon>
        <taxon>Gunneridae</taxon>
        <taxon>Pentapetalae</taxon>
        <taxon>rosids</taxon>
        <taxon>fabids</taxon>
        <taxon>Rosales</taxon>
        <taxon>Rosaceae</taxon>
        <taxon>Amygdaloideae</taxon>
        <taxon>Amygdaleae</taxon>
        <taxon>Prunus</taxon>
    </lineage>
</organism>
<gene>
    <name evidence="1" type="ORF">PRUPE_5G089400</name>
</gene>
<dbReference type="Gramene" id="ONI06927">
    <property type="protein sequence ID" value="ONI06927"/>
    <property type="gene ID" value="PRUPE_5G089400"/>
</dbReference>